<feature type="chain" id="PRO_5001901889" description="DUF2057 domain-containing protein" evidence="1">
    <location>
        <begin position="27"/>
        <end position="146"/>
    </location>
</feature>
<keyword evidence="3" id="KW-1185">Reference proteome</keyword>
<evidence type="ECO:0000256" key="1">
    <source>
        <dbReference type="SAM" id="SignalP"/>
    </source>
</evidence>
<dbReference type="RefSeq" id="WP_037445402.1">
    <property type="nucleotide sequence ID" value="NZ_JPEO01000021.1"/>
</dbReference>
<gene>
    <name evidence="2" type="ORF">HR45_17395</name>
</gene>
<feature type="signal peptide" evidence="1">
    <location>
        <begin position="1"/>
        <end position="26"/>
    </location>
</feature>
<dbReference type="InterPro" id="IPR018635">
    <property type="entry name" value="UPF0319"/>
</dbReference>
<sequence>MFVSMTKTVIAASLVVSAIAAPLASAATLHVPDSIQISSIDGHAVNVFSTIKLDAGEHLITLKYRDYFNTYADDSGDWVNSNTLFGKINIGQQTEISLATPKILDVADARAFVQQPTLLQRDGQGNSQTIKLQSAYGVLANLLESH</sequence>
<proteinExistence type="predicted"/>
<reference evidence="2 3" key="1">
    <citation type="submission" date="2014-06" db="EMBL/GenBank/DDBJ databases">
        <title>Shewanella sp. YQH10.</title>
        <authorList>
            <person name="Liu Y."/>
            <person name="Zeng R."/>
        </authorList>
    </citation>
    <scope>NUCLEOTIDE SEQUENCE [LARGE SCALE GENOMIC DNA]</scope>
    <source>
        <strain evidence="2 3">YQH10</strain>
    </source>
</reference>
<dbReference type="AlphaFoldDB" id="A0A094LME7"/>
<protein>
    <recommendedName>
        <fullName evidence="4">DUF2057 domain-containing protein</fullName>
    </recommendedName>
</protein>
<evidence type="ECO:0008006" key="4">
    <source>
        <dbReference type="Google" id="ProtNLM"/>
    </source>
</evidence>
<evidence type="ECO:0000313" key="2">
    <source>
        <dbReference type="EMBL" id="KFZ36278.1"/>
    </source>
</evidence>
<dbReference type="OrthoDB" id="6270540at2"/>
<name>A0A094LME7_9GAMM</name>
<dbReference type="eggNOG" id="COG3110">
    <property type="taxonomic scope" value="Bacteria"/>
</dbReference>
<dbReference type="Proteomes" id="UP000029264">
    <property type="component" value="Unassembled WGS sequence"/>
</dbReference>
<organism evidence="2 3">
    <name type="scientific">Shewanella mangrovi</name>
    <dbReference type="NCBI Taxonomy" id="1515746"/>
    <lineage>
        <taxon>Bacteria</taxon>
        <taxon>Pseudomonadati</taxon>
        <taxon>Pseudomonadota</taxon>
        <taxon>Gammaproteobacteria</taxon>
        <taxon>Alteromonadales</taxon>
        <taxon>Shewanellaceae</taxon>
        <taxon>Shewanella</taxon>
    </lineage>
</organism>
<dbReference type="Pfam" id="PF09829">
    <property type="entry name" value="DUF2057"/>
    <property type="match status" value="1"/>
</dbReference>
<dbReference type="EMBL" id="JPEO01000021">
    <property type="protein sequence ID" value="KFZ36278.1"/>
    <property type="molecule type" value="Genomic_DNA"/>
</dbReference>
<evidence type="ECO:0000313" key="3">
    <source>
        <dbReference type="Proteomes" id="UP000029264"/>
    </source>
</evidence>
<accession>A0A094LME7</accession>
<keyword evidence="1" id="KW-0732">Signal</keyword>
<comment type="caution">
    <text evidence="2">The sequence shown here is derived from an EMBL/GenBank/DDBJ whole genome shotgun (WGS) entry which is preliminary data.</text>
</comment>
<dbReference type="STRING" id="1515746.HR45_17395"/>